<dbReference type="Gene3D" id="3.30.70.270">
    <property type="match status" value="1"/>
</dbReference>
<dbReference type="GO" id="GO:0039694">
    <property type="term" value="P:viral RNA genome replication"/>
    <property type="evidence" value="ECO:0007669"/>
    <property type="project" value="InterPro"/>
</dbReference>
<dbReference type="EMBL" id="MW208792">
    <property type="protein sequence ID" value="QTJ63630.1"/>
    <property type="molecule type" value="Genomic_RNA"/>
</dbReference>
<feature type="region of interest" description="Disordered" evidence="8">
    <location>
        <begin position="296"/>
        <end position="342"/>
    </location>
</feature>
<evidence type="ECO:0000256" key="1">
    <source>
        <dbReference type="ARBA" id="ARBA00012494"/>
    </source>
</evidence>
<dbReference type="PROSITE" id="PS50507">
    <property type="entry name" value="RDRP_SSRNA_POS"/>
    <property type="match status" value="1"/>
</dbReference>
<evidence type="ECO:0000256" key="8">
    <source>
        <dbReference type="SAM" id="MobiDB-lite"/>
    </source>
</evidence>
<keyword evidence="5 7" id="KW-0547">Nucleotide-binding</keyword>
<accession>A0A8A6RQ69</accession>
<protein>
    <recommendedName>
        <fullName evidence="1 7">RNA-directed RNA polymerase</fullName>
        <ecNumber evidence="1 7">2.7.7.48</ecNumber>
    </recommendedName>
</protein>
<reference evidence="10" key="2">
    <citation type="journal article" date="2021" name="Virus Evol.">
        <title>Viromics of extant insect orders unveil the evolution of the flavi-like superfamily.</title>
        <authorList>
            <person name="Sofia P."/>
            <person name="Simon K."/>
            <person name="Florian Z."/>
            <person name="Alexander D."/>
            <person name="Malte P."/>
            <person name="Shanlin L."/>
            <person name="Xin Z."/>
            <person name="Christian D."/>
            <person name="Bernhard M."/>
            <person name="Sandra J."/>
        </authorList>
    </citation>
    <scope>NUCLEOTIDE SEQUENCE</scope>
    <source>
        <strain evidence="10">OKIAV425</strain>
    </source>
</reference>
<dbReference type="EC" id="2.7.7.48" evidence="1 7"/>
<dbReference type="InterPro" id="IPR043502">
    <property type="entry name" value="DNA/RNA_pol_sf"/>
</dbReference>
<evidence type="ECO:0000259" key="9">
    <source>
        <dbReference type="PROSITE" id="PS50507"/>
    </source>
</evidence>
<dbReference type="Pfam" id="PF00998">
    <property type="entry name" value="RdRP_3"/>
    <property type="match status" value="1"/>
</dbReference>
<comment type="catalytic activity">
    <reaction evidence="7">
        <text>RNA(n) + a ribonucleoside 5'-triphosphate = RNA(n+1) + diphosphate</text>
        <dbReference type="Rhea" id="RHEA:21248"/>
        <dbReference type="Rhea" id="RHEA-COMP:14527"/>
        <dbReference type="Rhea" id="RHEA-COMP:17342"/>
        <dbReference type="ChEBI" id="CHEBI:33019"/>
        <dbReference type="ChEBI" id="CHEBI:61557"/>
        <dbReference type="ChEBI" id="CHEBI:140395"/>
        <dbReference type="EC" id="2.7.7.48"/>
    </reaction>
</comment>
<sequence length="420" mass="46658">MLGQSNVQCDFTEILSNQHRSSIYTKCGGKISTKGTRASGDVNTSLGNTVVQLVSTIWVLQSLHISQYRIYLDGDDALIFVKPHFISILSDSAPGFYKLLGLKTKIEGIAYHYNELRYCSGIFVHTNSGVRHIRNPGKMLATAPYALEALKPHLARERGAQVARCAAIFHGNVPVVGALCKQWVRAAGAPRKDYSQWHPDVQRKIMGQQLNSIDFSEPTETGRADFQAATGIPIHEQISCERYLLGLAIYSPTQRLDHPVLRRLIEDYLGHMIDHFDRYELQDSCCPPRFSPDTHCSERGEVCPPEQQPPPPACSAEGTQECPPSRAHSPWPSRQPKVAKGNRLFNIDRNRVDTVVGIHHNKHTKLHSLRRLERQHPRPSHGAGPRKFCHFRGQNGIPPASAGYGALGKGRGGLENLVAP</sequence>
<proteinExistence type="predicted"/>
<keyword evidence="6 7" id="KW-0693">Viral RNA replication</keyword>
<evidence type="ECO:0000256" key="5">
    <source>
        <dbReference type="ARBA" id="ARBA00022741"/>
    </source>
</evidence>
<dbReference type="GO" id="GO:0003723">
    <property type="term" value="F:RNA binding"/>
    <property type="evidence" value="ECO:0007669"/>
    <property type="project" value="InterPro"/>
</dbReference>
<dbReference type="InterPro" id="IPR007094">
    <property type="entry name" value="RNA-dir_pol_PSvirus"/>
</dbReference>
<dbReference type="GO" id="GO:0000166">
    <property type="term" value="F:nucleotide binding"/>
    <property type="evidence" value="ECO:0007669"/>
    <property type="project" value="UniProtKB-KW"/>
</dbReference>
<reference evidence="10" key="1">
    <citation type="submission" date="2020-11" db="EMBL/GenBank/DDBJ databases">
        <authorList>
            <person name="Paraskevopoulou S."/>
            <person name="Kaefer S."/>
            <person name="Zirkel F."/>
            <person name="Donath A."/>
            <person name="Petersen M."/>
            <person name="Liu S."/>
            <person name="Zhou X."/>
            <person name="Drosten C."/>
            <person name="Misof B."/>
            <person name="Junglen S."/>
        </authorList>
    </citation>
    <scope>NUCLEOTIDE SEQUENCE</scope>
    <source>
        <strain evidence="10">OKIAV425</strain>
    </source>
</reference>
<keyword evidence="3 7" id="KW-0808">Transferase</keyword>
<organism evidence="10">
    <name type="scientific">Zygentoman tombus-related virus</name>
    <dbReference type="NCBI Taxonomy" id="2822552"/>
    <lineage>
        <taxon>Viruses</taxon>
        <taxon>Riboviria</taxon>
        <taxon>Orthornavirae</taxon>
        <taxon>Kitrinoviricota</taxon>
        <taxon>Tolucaviricetes</taxon>
        <taxon>Tolivirales</taxon>
        <taxon>Tombusviridae</taxon>
    </lineage>
</organism>
<feature type="domain" description="RdRp catalytic" evidence="9">
    <location>
        <begin position="1"/>
        <end position="89"/>
    </location>
</feature>
<evidence type="ECO:0000256" key="3">
    <source>
        <dbReference type="ARBA" id="ARBA00022679"/>
    </source>
</evidence>
<evidence type="ECO:0000256" key="4">
    <source>
        <dbReference type="ARBA" id="ARBA00022695"/>
    </source>
</evidence>
<keyword evidence="4 7" id="KW-0548">Nucleotidyltransferase</keyword>
<evidence type="ECO:0000256" key="7">
    <source>
        <dbReference type="RuleBase" id="RU363062"/>
    </source>
</evidence>
<dbReference type="SUPFAM" id="SSF56672">
    <property type="entry name" value="DNA/RNA polymerases"/>
    <property type="match status" value="1"/>
</dbReference>
<name>A0A8A6RQ69_9TOMB</name>
<dbReference type="InterPro" id="IPR002166">
    <property type="entry name" value="RNA_pol_HCV"/>
</dbReference>
<dbReference type="InterPro" id="IPR043128">
    <property type="entry name" value="Rev_trsase/Diguanyl_cyclase"/>
</dbReference>
<keyword evidence="2 7" id="KW-0696">RNA-directed RNA polymerase</keyword>
<evidence type="ECO:0000256" key="6">
    <source>
        <dbReference type="ARBA" id="ARBA00022953"/>
    </source>
</evidence>
<dbReference type="GO" id="GO:0003968">
    <property type="term" value="F:RNA-directed RNA polymerase activity"/>
    <property type="evidence" value="ECO:0007669"/>
    <property type="project" value="UniProtKB-KW"/>
</dbReference>
<evidence type="ECO:0000256" key="2">
    <source>
        <dbReference type="ARBA" id="ARBA00022484"/>
    </source>
</evidence>
<evidence type="ECO:0000313" key="10">
    <source>
        <dbReference type="EMBL" id="QTJ63630.1"/>
    </source>
</evidence>